<gene>
    <name evidence="3" type="ORF">ACFPC0_11675</name>
</gene>
<dbReference type="RefSeq" id="WP_381738732.1">
    <property type="nucleotide sequence ID" value="NZ_JBHSDP010000013.1"/>
</dbReference>
<evidence type="ECO:0000313" key="3">
    <source>
        <dbReference type="EMBL" id="MFC4328487.1"/>
    </source>
</evidence>
<dbReference type="PANTHER" id="PTHR42305">
    <property type="entry name" value="MEMBRANE PROTEIN RV1733C-RELATED"/>
    <property type="match status" value="1"/>
</dbReference>
<accession>A0ABV8TDB5</accession>
<feature type="transmembrane region" description="Helical" evidence="2">
    <location>
        <begin position="38"/>
        <end position="62"/>
    </location>
</feature>
<dbReference type="Proteomes" id="UP001595824">
    <property type="component" value="Unassembled WGS sequence"/>
</dbReference>
<sequence>MPGGIPHAQPPPAPVPADLPRVRFWRLRRNPLRRRTDLLQAWIGLGLLLTALAASPAAMFLAGDAAHRHYADTAARQERTRGRTTAVLVHDAPRHPEPGSPEARRTRYRVEVRFTDPAGRSRLGHTHVPPGLRAGSTVPIWTDQQGRVTAEPLTTAQIRSKCMGWALLASLTVTALTAAAHTATVRLLLRRNLTAWDEAWAGTGPRWTASR</sequence>
<dbReference type="PANTHER" id="PTHR42305:SF1">
    <property type="entry name" value="MEMBRANE PROTEIN RV1733C-RELATED"/>
    <property type="match status" value="1"/>
</dbReference>
<feature type="transmembrane region" description="Helical" evidence="2">
    <location>
        <begin position="165"/>
        <end position="189"/>
    </location>
</feature>
<proteinExistence type="predicted"/>
<feature type="region of interest" description="Disordered" evidence="1">
    <location>
        <begin position="119"/>
        <end position="138"/>
    </location>
</feature>
<protein>
    <recommendedName>
        <fullName evidence="5">DUF3592 domain-containing protein</fullName>
    </recommendedName>
</protein>
<comment type="caution">
    <text evidence="3">The sequence shown here is derived from an EMBL/GenBank/DDBJ whole genome shotgun (WGS) entry which is preliminary data.</text>
</comment>
<evidence type="ECO:0000256" key="2">
    <source>
        <dbReference type="SAM" id="Phobius"/>
    </source>
</evidence>
<evidence type="ECO:0000256" key="1">
    <source>
        <dbReference type="SAM" id="MobiDB-lite"/>
    </source>
</evidence>
<dbReference type="InterPro" id="IPR039708">
    <property type="entry name" value="MT1774/Rv1733c-like"/>
</dbReference>
<organism evidence="3 4">
    <name type="scientific">Streptomyces andamanensis</name>
    <dbReference type="NCBI Taxonomy" id="1565035"/>
    <lineage>
        <taxon>Bacteria</taxon>
        <taxon>Bacillati</taxon>
        <taxon>Actinomycetota</taxon>
        <taxon>Actinomycetes</taxon>
        <taxon>Kitasatosporales</taxon>
        <taxon>Streptomycetaceae</taxon>
        <taxon>Streptomyces</taxon>
    </lineage>
</organism>
<keyword evidence="2" id="KW-0472">Membrane</keyword>
<reference evidence="4" key="1">
    <citation type="journal article" date="2019" name="Int. J. Syst. Evol. Microbiol.">
        <title>The Global Catalogue of Microorganisms (GCM) 10K type strain sequencing project: providing services to taxonomists for standard genome sequencing and annotation.</title>
        <authorList>
            <consortium name="The Broad Institute Genomics Platform"/>
            <consortium name="The Broad Institute Genome Sequencing Center for Infectious Disease"/>
            <person name="Wu L."/>
            <person name="Ma J."/>
        </authorList>
    </citation>
    <scope>NUCLEOTIDE SEQUENCE [LARGE SCALE GENOMIC DNA]</scope>
    <source>
        <strain evidence="4">PCU 347</strain>
    </source>
</reference>
<name>A0ABV8TDB5_9ACTN</name>
<dbReference type="EMBL" id="JBHSDP010000013">
    <property type="protein sequence ID" value="MFC4328487.1"/>
    <property type="molecule type" value="Genomic_DNA"/>
</dbReference>
<evidence type="ECO:0008006" key="5">
    <source>
        <dbReference type="Google" id="ProtNLM"/>
    </source>
</evidence>
<keyword evidence="2" id="KW-1133">Transmembrane helix</keyword>
<keyword evidence="2" id="KW-0812">Transmembrane</keyword>
<keyword evidence="4" id="KW-1185">Reference proteome</keyword>
<evidence type="ECO:0000313" key="4">
    <source>
        <dbReference type="Proteomes" id="UP001595824"/>
    </source>
</evidence>